<keyword evidence="2" id="KW-1185">Reference proteome</keyword>
<accession>A0A699Y808</accession>
<evidence type="ECO:0000313" key="1">
    <source>
        <dbReference type="EMBL" id="GFH06310.1"/>
    </source>
</evidence>
<comment type="caution">
    <text evidence="1">The sequence shown here is derived from an EMBL/GenBank/DDBJ whole genome shotgun (WGS) entry which is preliminary data.</text>
</comment>
<gene>
    <name evidence="1" type="ORF">HaLaN_00919</name>
</gene>
<dbReference type="Proteomes" id="UP000485058">
    <property type="component" value="Unassembled WGS sequence"/>
</dbReference>
<reference evidence="1 2" key="1">
    <citation type="submission" date="2020-02" db="EMBL/GenBank/DDBJ databases">
        <title>Draft genome sequence of Haematococcus lacustris strain NIES-144.</title>
        <authorList>
            <person name="Morimoto D."/>
            <person name="Nakagawa S."/>
            <person name="Yoshida T."/>
            <person name="Sawayama S."/>
        </authorList>
    </citation>
    <scope>NUCLEOTIDE SEQUENCE [LARGE SCALE GENOMIC DNA]</scope>
    <source>
        <strain evidence="1 2">NIES-144</strain>
    </source>
</reference>
<proteinExistence type="predicted"/>
<dbReference type="EMBL" id="BLLF01000032">
    <property type="protein sequence ID" value="GFH06310.1"/>
    <property type="molecule type" value="Genomic_DNA"/>
</dbReference>
<evidence type="ECO:0000313" key="2">
    <source>
        <dbReference type="Proteomes" id="UP000485058"/>
    </source>
</evidence>
<name>A0A699Y808_HAELA</name>
<dbReference type="AlphaFoldDB" id="A0A699Y808"/>
<organism evidence="1 2">
    <name type="scientific">Haematococcus lacustris</name>
    <name type="common">Green alga</name>
    <name type="synonym">Haematococcus pluvialis</name>
    <dbReference type="NCBI Taxonomy" id="44745"/>
    <lineage>
        <taxon>Eukaryota</taxon>
        <taxon>Viridiplantae</taxon>
        <taxon>Chlorophyta</taxon>
        <taxon>core chlorophytes</taxon>
        <taxon>Chlorophyceae</taxon>
        <taxon>CS clade</taxon>
        <taxon>Chlamydomonadales</taxon>
        <taxon>Haematococcaceae</taxon>
        <taxon>Haematococcus</taxon>
    </lineage>
</organism>
<protein>
    <submittedName>
        <fullName evidence="1">Uncharacterized protein</fullName>
    </submittedName>
</protein>
<sequence>MVGATSEHITAVILRVIDPLSLDVGKFVAFCSVGASTFMGAHNGVMGAHNGVTGAHNGGKRERKKSMSESMSQVMKWKRPCLARRQNCSNARSWAPYSLSRCRAHLGSRYTSHTASQVAKVTVIASVCGLINEAHQTAAYFLASISFYSTFVSLALSSERRSGCMLKRSIKHLYAPFTPDSQTEVPLPQLAVQLPGAEKLSCDGCMCSGEGCMRSSQLLHALGRLMPSLGLCTIGSACSRVFWDGWHVRQKGSEEVLGGGGRQLGLLGWAAGRCAYV</sequence>